<accession>A0A9D2MPM4</accession>
<protein>
    <submittedName>
        <fullName evidence="3">Cell division protein FtsL</fullName>
    </submittedName>
</protein>
<evidence type="ECO:0000313" key="4">
    <source>
        <dbReference type="Proteomes" id="UP000886883"/>
    </source>
</evidence>
<gene>
    <name evidence="3" type="ORF">H9763_04055</name>
</gene>
<reference evidence="3" key="1">
    <citation type="journal article" date="2021" name="PeerJ">
        <title>Extensive microbial diversity within the chicken gut microbiome revealed by metagenomics and culture.</title>
        <authorList>
            <person name="Gilroy R."/>
            <person name="Ravi A."/>
            <person name="Getino M."/>
            <person name="Pursley I."/>
            <person name="Horton D.L."/>
            <person name="Alikhan N.F."/>
            <person name="Baker D."/>
            <person name="Gharbi K."/>
            <person name="Hall N."/>
            <person name="Watson M."/>
            <person name="Adriaenssens E.M."/>
            <person name="Foster-Nyarko E."/>
            <person name="Jarju S."/>
            <person name="Secka A."/>
            <person name="Antonio M."/>
            <person name="Oren A."/>
            <person name="Chaudhuri R.R."/>
            <person name="La Ragione R."/>
            <person name="Hildebrand F."/>
            <person name="Pallen M.J."/>
        </authorList>
    </citation>
    <scope>NUCLEOTIDE SEQUENCE</scope>
    <source>
        <strain evidence="3">USAMLcec3-2134</strain>
    </source>
</reference>
<proteinExistence type="predicted"/>
<organism evidence="3 4">
    <name type="scientific">Candidatus Eisenbergiella merdigallinarum</name>
    <dbReference type="NCBI Taxonomy" id="2838552"/>
    <lineage>
        <taxon>Bacteria</taxon>
        <taxon>Bacillati</taxon>
        <taxon>Bacillota</taxon>
        <taxon>Clostridia</taxon>
        <taxon>Lachnospirales</taxon>
        <taxon>Lachnospiraceae</taxon>
        <taxon>Eisenbergiella</taxon>
    </lineage>
</organism>
<dbReference type="Proteomes" id="UP000886883">
    <property type="component" value="Unassembled WGS sequence"/>
</dbReference>
<dbReference type="EMBL" id="DWXE01000012">
    <property type="protein sequence ID" value="HJB90628.1"/>
    <property type="molecule type" value="Genomic_DNA"/>
</dbReference>
<feature type="region of interest" description="Disordered" evidence="1">
    <location>
        <begin position="1"/>
        <end position="24"/>
    </location>
</feature>
<evidence type="ECO:0000256" key="1">
    <source>
        <dbReference type="SAM" id="MobiDB-lite"/>
    </source>
</evidence>
<keyword evidence="3" id="KW-0131">Cell cycle</keyword>
<dbReference type="AlphaFoldDB" id="A0A9D2MPM4"/>
<reference evidence="3" key="2">
    <citation type="submission" date="2021-04" db="EMBL/GenBank/DDBJ databases">
        <authorList>
            <person name="Gilroy R."/>
        </authorList>
    </citation>
    <scope>NUCLEOTIDE SEQUENCE</scope>
    <source>
        <strain evidence="3">USAMLcec3-2134</strain>
    </source>
</reference>
<feature type="compositionally biased region" description="Polar residues" evidence="1">
    <location>
        <begin position="1"/>
        <end position="14"/>
    </location>
</feature>
<sequence>MATGRTTGRRQTPVSGRRSGYVQGTAVRKEDIRRQLEAPKKQLSHTTRKNRERARHMNFAYVLFLTAAMAVTGFVLISYIQMESAITTSVKAVAARESELNTLKTENDEALSRIETSIDLEEIRRIAITELGMTYAGEGQIVEIPSEGSDYVRQYADIGQ</sequence>
<keyword evidence="2" id="KW-0812">Transmembrane</keyword>
<dbReference type="GO" id="GO:0051301">
    <property type="term" value="P:cell division"/>
    <property type="evidence" value="ECO:0007669"/>
    <property type="project" value="UniProtKB-KW"/>
</dbReference>
<comment type="caution">
    <text evidence="3">The sequence shown here is derived from an EMBL/GenBank/DDBJ whole genome shotgun (WGS) entry which is preliminary data.</text>
</comment>
<feature type="transmembrane region" description="Helical" evidence="2">
    <location>
        <begin position="58"/>
        <end position="80"/>
    </location>
</feature>
<keyword evidence="2" id="KW-1133">Transmembrane helix</keyword>
<evidence type="ECO:0000313" key="3">
    <source>
        <dbReference type="EMBL" id="HJB90628.1"/>
    </source>
</evidence>
<evidence type="ECO:0000256" key="2">
    <source>
        <dbReference type="SAM" id="Phobius"/>
    </source>
</evidence>
<keyword evidence="3" id="KW-0132">Cell division</keyword>
<keyword evidence="2" id="KW-0472">Membrane</keyword>
<name>A0A9D2MPM4_9FIRM</name>